<evidence type="ECO:0000313" key="3">
    <source>
        <dbReference type="Proteomes" id="UP001465976"/>
    </source>
</evidence>
<proteinExistence type="predicted"/>
<dbReference type="EMBL" id="JBAHYK010004597">
    <property type="protein sequence ID" value="KAL0562754.1"/>
    <property type="molecule type" value="Genomic_DNA"/>
</dbReference>
<feature type="region of interest" description="Disordered" evidence="1">
    <location>
        <begin position="86"/>
        <end position="116"/>
    </location>
</feature>
<sequence length="116" mass="13034">FPTKGYPLAMVSVFSEPDQDLLKESHNTVYVCQYRGQHAMKVINVKQIKALVAMVPDFHISADNSTITPPDSYFLVEKPSLQEQEFFGLGDVGEQDDDDDEPEDLDEERPGETDAI</sequence>
<reference evidence="2 3" key="1">
    <citation type="submission" date="2024-02" db="EMBL/GenBank/DDBJ databases">
        <title>A draft genome for the cacao thread blight pathogen Marasmius crinis-equi.</title>
        <authorList>
            <person name="Cohen S.P."/>
            <person name="Baruah I.K."/>
            <person name="Amoako-Attah I."/>
            <person name="Bukari Y."/>
            <person name="Meinhardt L.W."/>
            <person name="Bailey B.A."/>
        </authorList>
    </citation>
    <scope>NUCLEOTIDE SEQUENCE [LARGE SCALE GENOMIC DNA]</scope>
    <source>
        <strain evidence="2 3">GH-76</strain>
    </source>
</reference>
<evidence type="ECO:0000313" key="2">
    <source>
        <dbReference type="EMBL" id="KAL0562754.1"/>
    </source>
</evidence>
<keyword evidence="3" id="KW-1185">Reference proteome</keyword>
<name>A0ABR3EIQ0_9AGAR</name>
<evidence type="ECO:0000256" key="1">
    <source>
        <dbReference type="SAM" id="MobiDB-lite"/>
    </source>
</evidence>
<dbReference type="Proteomes" id="UP001465976">
    <property type="component" value="Unassembled WGS sequence"/>
</dbReference>
<comment type="caution">
    <text evidence="2">The sequence shown here is derived from an EMBL/GenBank/DDBJ whole genome shotgun (WGS) entry which is preliminary data.</text>
</comment>
<gene>
    <name evidence="2" type="ORF">V5O48_019325</name>
</gene>
<protein>
    <submittedName>
        <fullName evidence="2">Uncharacterized protein</fullName>
    </submittedName>
</protein>
<feature type="compositionally biased region" description="Acidic residues" evidence="1">
    <location>
        <begin position="93"/>
        <end position="107"/>
    </location>
</feature>
<organism evidence="2 3">
    <name type="scientific">Marasmius crinis-equi</name>
    <dbReference type="NCBI Taxonomy" id="585013"/>
    <lineage>
        <taxon>Eukaryota</taxon>
        <taxon>Fungi</taxon>
        <taxon>Dikarya</taxon>
        <taxon>Basidiomycota</taxon>
        <taxon>Agaricomycotina</taxon>
        <taxon>Agaricomycetes</taxon>
        <taxon>Agaricomycetidae</taxon>
        <taxon>Agaricales</taxon>
        <taxon>Marasmiineae</taxon>
        <taxon>Marasmiaceae</taxon>
        <taxon>Marasmius</taxon>
    </lineage>
</organism>
<feature type="non-terminal residue" evidence="2">
    <location>
        <position position="1"/>
    </location>
</feature>
<accession>A0ABR3EIQ0</accession>